<proteinExistence type="predicted"/>
<gene>
    <name evidence="1" type="ORF">GCM10023186_45270</name>
</gene>
<reference evidence="2" key="1">
    <citation type="journal article" date="2019" name="Int. J. Syst. Evol. Microbiol.">
        <title>The Global Catalogue of Microorganisms (GCM) 10K type strain sequencing project: providing services to taxonomists for standard genome sequencing and annotation.</title>
        <authorList>
            <consortium name="The Broad Institute Genomics Platform"/>
            <consortium name="The Broad Institute Genome Sequencing Center for Infectious Disease"/>
            <person name="Wu L."/>
            <person name="Ma J."/>
        </authorList>
    </citation>
    <scope>NUCLEOTIDE SEQUENCE [LARGE SCALE GENOMIC DNA]</scope>
    <source>
        <strain evidence="2">JCM 17924</strain>
    </source>
</reference>
<dbReference type="Proteomes" id="UP001500454">
    <property type="component" value="Unassembled WGS sequence"/>
</dbReference>
<accession>A0ABP8JPB2</accession>
<dbReference type="RefSeq" id="WP_345228019.1">
    <property type="nucleotide sequence ID" value="NZ_BAABHA010000015.1"/>
</dbReference>
<sequence>MSDAPAQFKELNNGTIFMAQQVWRNEDSGLIESCAGAWEWEQASGVVTAVEPPQFPEVTGPVCSVLWGGRHMHIRADFQTVLTAWRRYKQRYGGQYIRLIAN</sequence>
<organism evidence="1 2">
    <name type="scientific">Hymenobacter koreensis</name>
    <dbReference type="NCBI Taxonomy" id="1084523"/>
    <lineage>
        <taxon>Bacteria</taxon>
        <taxon>Pseudomonadati</taxon>
        <taxon>Bacteroidota</taxon>
        <taxon>Cytophagia</taxon>
        <taxon>Cytophagales</taxon>
        <taxon>Hymenobacteraceae</taxon>
        <taxon>Hymenobacter</taxon>
    </lineage>
</organism>
<evidence type="ECO:0000313" key="2">
    <source>
        <dbReference type="Proteomes" id="UP001500454"/>
    </source>
</evidence>
<evidence type="ECO:0000313" key="1">
    <source>
        <dbReference type="EMBL" id="GAA4393581.1"/>
    </source>
</evidence>
<name>A0ABP8JPB2_9BACT</name>
<keyword evidence="2" id="KW-1185">Reference proteome</keyword>
<comment type="caution">
    <text evidence="1">The sequence shown here is derived from an EMBL/GenBank/DDBJ whole genome shotgun (WGS) entry which is preliminary data.</text>
</comment>
<dbReference type="EMBL" id="BAABHA010000015">
    <property type="protein sequence ID" value="GAA4393581.1"/>
    <property type="molecule type" value="Genomic_DNA"/>
</dbReference>
<protein>
    <submittedName>
        <fullName evidence="1">Uncharacterized protein</fullName>
    </submittedName>
</protein>